<protein>
    <submittedName>
        <fullName evidence="2">Uncharacterized protein</fullName>
    </submittedName>
</protein>
<feature type="region of interest" description="Disordered" evidence="1">
    <location>
        <begin position="99"/>
        <end position="129"/>
    </location>
</feature>
<reference evidence="2 3" key="1">
    <citation type="submission" date="2019-01" db="EMBL/GenBank/DDBJ databases">
        <title>Draft Genome and Complete Hox-Cluster Characterization of the Sterlet Sturgeon (Acipenser ruthenus).</title>
        <authorList>
            <person name="Wei Q."/>
        </authorList>
    </citation>
    <scope>NUCLEOTIDE SEQUENCE [LARGE SCALE GENOMIC DNA]</scope>
    <source>
        <strain evidence="2">WHYD16114868_AA</strain>
        <tissue evidence="2">Blood</tissue>
    </source>
</reference>
<feature type="region of interest" description="Disordered" evidence="1">
    <location>
        <begin position="21"/>
        <end position="57"/>
    </location>
</feature>
<evidence type="ECO:0000313" key="2">
    <source>
        <dbReference type="EMBL" id="RXM34805.1"/>
    </source>
</evidence>
<proteinExistence type="predicted"/>
<evidence type="ECO:0000313" key="3">
    <source>
        <dbReference type="Proteomes" id="UP000289886"/>
    </source>
</evidence>
<dbReference type="AlphaFoldDB" id="A0A444UHZ8"/>
<dbReference type="EMBL" id="SCEB01214534">
    <property type="protein sequence ID" value="RXM34805.1"/>
    <property type="molecule type" value="Genomic_DNA"/>
</dbReference>
<sequence length="129" mass="14308">MAVGVAIKSKEVCEWRNKFINKKEPDSEGGSQCGSTKSRQERRGPPRLRRCQRGEEAQCEEAQRQIEEIVRALAAAQIAHSDSEVGEAPYARLRIVEKEVRPESTTKGAAVTSSPRIKTNRFDGLPEAS</sequence>
<dbReference type="Proteomes" id="UP000289886">
    <property type="component" value="Unassembled WGS sequence"/>
</dbReference>
<organism evidence="2 3">
    <name type="scientific">Acipenser ruthenus</name>
    <name type="common">Sterlet sturgeon</name>
    <dbReference type="NCBI Taxonomy" id="7906"/>
    <lineage>
        <taxon>Eukaryota</taxon>
        <taxon>Metazoa</taxon>
        <taxon>Chordata</taxon>
        <taxon>Craniata</taxon>
        <taxon>Vertebrata</taxon>
        <taxon>Euteleostomi</taxon>
        <taxon>Actinopterygii</taxon>
        <taxon>Chondrostei</taxon>
        <taxon>Acipenseriformes</taxon>
        <taxon>Acipenseridae</taxon>
        <taxon>Acipenser</taxon>
    </lineage>
</organism>
<evidence type="ECO:0000256" key="1">
    <source>
        <dbReference type="SAM" id="MobiDB-lite"/>
    </source>
</evidence>
<accession>A0A444UHZ8</accession>
<feature type="compositionally biased region" description="Polar residues" evidence="1">
    <location>
        <begin position="105"/>
        <end position="117"/>
    </location>
</feature>
<keyword evidence="3" id="KW-1185">Reference proteome</keyword>
<comment type="caution">
    <text evidence="2">The sequence shown here is derived from an EMBL/GenBank/DDBJ whole genome shotgun (WGS) entry which is preliminary data.</text>
</comment>
<gene>
    <name evidence="2" type="ORF">EOD39_4495</name>
</gene>
<name>A0A444UHZ8_ACIRT</name>